<protein>
    <submittedName>
        <fullName evidence="1">Uncharacterized protein</fullName>
    </submittedName>
</protein>
<dbReference type="PANTHER" id="PTHR36815">
    <property type="entry name" value="BNAC03G48760D PROTEIN"/>
    <property type="match status" value="1"/>
</dbReference>
<keyword evidence="2" id="KW-1185">Reference proteome</keyword>
<dbReference type="Proteomes" id="UP001371456">
    <property type="component" value="Unassembled WGS sequence"/>
</dbReference>
<dbReference type="AlphaFoldDB" id="A0AAN8U4Z1"/>
<evidence type="ECO:0000313" key="1">
    <source>
        <dbReference type="EMBL" id="KAK6798299.1"/>
    </source>
</evidence>
<organism evidence="1 2">
    <name type="scientific">Solanum bulbocastanum</name>
    <name type="common">Wild potato</name>
    <dbReference type="NCBI Taxonomy" id="147425"/>
    <lineage>
        <taxon>Eukaryota</taxon>
        <taxon>Viridiplantae</taxon>
        <taxon>Streptophyta</taxon>
        <taxon>Embryophyta</taxon>
        <taxon>Tracheophyta</taxon>
        <taxon>Spermatophyta</taxon>
        <taxon>Magnoliopsida</taxon>
        <taxon>eudicotyledons</taxon>
        <taxon>Gunneridae</taxon>
        <taxon>Pentapetalae</taxon>
        <taxon>asterids</taxon>
        <taxon>lamiids</taxon>
        <taxon>Solanales</taxon>
        <taxon>Solanaceae</taxon>
        <taxon>Solanoideae</taxon>
        <taxon>Solaneae</taxon>
        <taxon>Solanum</taxon>
    </lineage>
</organism>
<name>A0AAN8U4Z1_SOLBU</name>
<dbReference type="Pfam" id="PF23670">
    <property type="entry name" value="PIGBOS1"/>
    <property type="match status" value="1"/>
</dbReference>
<dbReference type="EMBL" id="JBANQN010000002">
    <property type="protein sequence ID" value="KAK6798299.1"/>
    <property type="molecule type" value="Genomic_DNA"/>
</dbReference>
<comment type="caution">
    <text evidence="1">The sequence shown here is derived from an EMBL/GenBank/DDBJ whole genome shotgun (WGS) entry which is preliminary data.</text>
</comment>
<gene>
    <name evidence="1" type="ORF">RDI58_006001</name>
</gene>
<proteinExistence type="predicted"/>
<sequence length="69" mass="7617">MPFLTREVADTALTSACLFSTVQKLRLTSSRPQIGVVSGKAIFAQPLDEYWKKKLQEEPAAKENDSSTS</sequence>
<dbReference type="PANTHER" id="PTHR36815:SF1">
    <property type="entry name" value="OS03G0675700 PROTEIN"/>
    <property type="match status" value="1"/>
</dbReference>
<evidence type="ECO:0000313" key="2">
    <source>
        <dbReference type="Proteomes" id="UP001371456"/>
    </source>
</evidence>
<dbReference type="InterPro" id="IPR057394">
    <property type="entry name" value="PIGBOS1"/>
</dbReference>
<reference evidence="1 2" key="1">
    <citation type="submission" date="2024-02" db="EMBL/GenBank/DDBJ databases">
        <title>de novo genome assembly of Solanum bulbocastanum strain 11H21.</title>
        <authorList>
            <person name="Hosaka A.J."/>
        </authorList>
    </citation>
    <scope>NUCLEOTIDE SEQUENCE [LARGE SCALE GENOMIC DNA]</scope>
    <source>
        <tissue evidence="1">Young leaves</tissue>
    </source>
</reference>
<accession>A0AAN8U4Z1</accession>